<gene>
    <name evidence="1" type="ORF">SDC9_144906</name>
</gene>
<dbReference type="AlphaFoldDB" id="A0A645E8J3"/>
<reference evidence="1" key="1">
    <citation type="submission" date="2019-08" db="EMBL/GenBank/DDBJ databases">
        <authorList>
            <person name="Kucharzyk K."/>
            <person name="Murdoch R.W."/>
            <person name="Higgins S."/>
            <person name="Loffler F."/>
        </authorList>
    </citation>
    <scope>NUCLEOTIDE SEQUENCE</scope>
</reference>
<evidence type="ECO:0000313" key="1">
    <source>
        <dbReference type="EMBL" id="MPM97729.1"/>
    </source>
</evidence>
<accession>A0A645E8J3</accession>
<comment type="caution">
    <text evidence="1">The sequence shown here is derived from an EMBL/GenBank/DDBJ whole genome shotgun (WGS) entry which is preliminary data.</text>
</comment>
<proteinExistence type="predicted"/>
<sequence>MEPHCVVDRGGLQLIGHEHHRMRHRRDAQQRQIRKVRQHRLVDAQIVGQCGLRAHPDPHARDVAAWFDGTAG</sequence>
<name>A0A645E8J3_9ZZZZ</name>
<dbReference type="EMBL" id="VSSQ01043956">
    <property type="protein sequence ID" value="MPM97729.1"/>
    <property type="molecule type" value="Genomic_DNA"/>
</dbReference>
<protein>
    <submittedName>
        <fullName evidence="1">Uncharacterized protein</fullName>
    </submittedName>
</protein>
<organism evidence="1">
    <name type="scientific">bioreactor metagenome</name>
    <dbReference type="NCBI Taxonomy" id="1076179"/>
    <lineage>
        <taxon>unclassified sequences</taxon>
        <taxon>metagenomes</taxon>
        <taxon>ecological metagenomes</taxon>
    </lineage>
</organism>